<dbReference type="SUPFAM" id="SSF53850">
    <property type="entry name" value="Periplasmic binding protein-like II"/>
    <property type="match status" value="1"/>
</dbReference>
<gene>
    <name evidence="2" type="ORF">CJD38_03340</name>
</gene>
<name>A0A2T5ML53_9GAMM</name>
<dbReference type="PANTHER" id="PTHR42941">
    <property type="entry name" value="SLL1037 PROTEIN"/>
    <property type="match status" value="1"/>
</dbReference>
<dbReference type="InterPro" id="IPR011852">
    <property type="entry name" value="TRAP_TAXI"/>
</dbReference>
<protein>
    <submittedName>
        <fullName evidence="2">C4-dicarboxylate ABC transporter substrate-binding protein</fullName>
    </submittedName>
</protein>
<dbReference type="AlphaFoldDB" id="A0A2T5ML53"/>
<sequence>MHFVRPAPPDTLNMVSGSEGSTYRKNAEKYAVILKRNGIKLNLLPSQGSLDNLQQLADPDSKIDIGFVPSGLATDTDVSNLVSLGSVFYQPVSIFYRAPKAIERLSQLKGKRIAIGREGSGTRFLALALLKANGIKPDEGPTKLETLEGAVAMQALIDRKVDAIFLSGDSAAPSNLRQLLHTPGVNLFDYPQAEGYLRRFRYLSKIEIPAGAFDLGENLPAKPTIMLAPTVELIARQDLHPALSDLLIEAAREVNGRATLMQKAGEFPAPLQRDIPISNDASRYYQSGKGFMYRNLPFWLASLLDRTLVVLLPILVVLIPGLRMVPSIYGWRIKNRIYRYYGDLMALERAALQPLDAVEREALMQRLSDIEKAVITVKMPAAFADQIYVLRQHINFVRMRLVPAAPAPAPEADAL</sequence>
<organism evidence="2 3">
    <name type="scientific">Stenotrophobium rhamnosiphilum</name>
    <dbReference type="NCBI Taxonomy" id="2029166"/>
    <lineage>
        <taxon>Bacteria</taxon>
        <taxon>Pseudomonadati</taxon>
        <taxon>Pseudomonadota</taxon>
        <taxon>Gammaproteobacteria</taxon>
        <taxon>Nevskiales</taxon>
        <taxon>Nevskiaceae</taxon>
        <taxon>Stenotrophobium</taxon>
    </lineage>
</organism>
<reference evidence="2 3" key="1">
    <citation type="submission" date="2018-04" db="EMBL/GenBank/DDBJ databases">
        <title>Novel species isolated from glacier.</title>
        <authorList>
            <person name="Liu Q."/>
            <person name="Xin Y.-H."/>
        </authorList>
    </citation>
    <scope>NUCLEOTIDE SEQUENCE [LARGE SCALE GENOMIC DNA]</scope>
    <source>
        <strain evidence="2 3">GT1R17</strain>
    </source>
</reference>
<dbReference type="PANTHER" id="PTHR42941:SF1">
    <property type="entry name" value="SLL1037 PROTEIN"/>
    <property type="match status" value="1"/>
</dbReference>
<comment type="caution">
    <text evidence="2">The sequence shown here is derived from an EMBL/GenBank/DDBJ whole genome shotgun (WGS) entry which is preliminary data.</text>
</comment>
<dbReference type="OrthoDB" id="237270at2"/>
<keyword evidence="1" id="KW-0472">Membrane</keyword>
<proteinExistence type="predicted"/>
<evidence type="ECO:0000256" key="1">
    <source>
        <dbReference type="SAM" id="Phobius"/>
    </source>
</evidence>
<keyword evidence="1" id="KW-1133">Transmembrane helix</keyword>
<feature type="transmembrane region" description="Helical" evidence="1">
    <location>
        <begin position="308"/>
        <end position="331"/>
    </location>
</feature>
<dbReference type="Proteomes" id="UP000244248">
    <property type="component" value="Unassembled WGS sequence"/>
</dbReference>
<dbReference type="EMBL" id="QANS01000001">
    <property type="protein sequence ID" value="PTU33311.1"/>
    <property type="molecule type" value="Genomic_DNA"/>
</dbReference>
<dbReference type="Pfam" id="PF16868">
    <property type="entry name" value="NMT1_3"/>
    <property type="match status" value="1"/>
</dbReference>
<evidence type="ECO:0000313" key="2">
    <source>
        <dbReference type="EMBL" id="PTU33311.1"/>
    </source>
</evidence>
<keyword evidence="1" id="KW-0812">Transmembrane</keyword>
<evidence type="ECO:0000313" key="3">
    <source>
        <dbReference type="Proteomes" id="UP000244248"/>
    </source>
</evidence>
<dbReference type="Gene3D" id="3.40.190.10">
    <property type="entry name" value="Periplasmic binding protein-like II"/>
    <property type="match status" value="2"/>
</dbReference>
<accession>A0A2T5ML53</accession>
<keyword evidence="3" id="KW-1185">Reference proteome</keyword>